<dbReference type="GO" id="GO:0008253">
    <property type="term" value="F:5'-nucleotidase activity"/>
    <property type="evidence" value="ECO:0007669"/>
    <property type="project" value="UniProtKB-UniRule"/>
</dbReference>
<dbReference type="HAMAP" id="MF_00060">
    <property type="entry name" value="SurE"/>
    <property type="match status" value="1"/>
</dbReference>
<dbReference type="RefSeq" id="WP_124196531.1">
    <property type="nucleotide sequence ID" value="NZ_REGA01000014.1"/>
</dbReference>
<evidence type="ECO:0000256" key="3">
    <source>
        <dbReference type="ARBA" id="ARBA00022801"/>
    </source>
</evidence>
<comment type="subcellular location">
    <subcellularLocation>
        <location evidence="4">Cytoplasm</location>
    </subcellularLocation>
</comment>
<dbReference type="Gene3D" id="3.40.1210.10">
    <property type="entry name" value="Survival protein SurE-like phosphatase/nucleotidase"/>
    <property type="match status" value="1"/>
</dbReference>
<evidence type="ECO:0000259" key="5">
    <source>
        <dbReference type="Pfam" id="PF01975"/>
    </source>
</evidence>
<keyword evidence="7" id="KW-1185">Reference proteome</keyword>
<evidence type="ECO:0000313" key="6">
    <source>
        <dbReference type="EMBL" id="RQG93453.1"/>
    </source>
</evidence>
<dbReference type="InterPro" id="IPR002828">
    <property type="entry name" value="SurE-like_Pase/nucleotidase"/>
</dbReference>
<dbReference type="InterPro" id="IPR036523">
    <property type="entry name" value="SurE-like_sf"/>
</dbReference>
<dbReference type="GO" id="GO:0046872">
    <property type="term" value="F:metal ion binding"/>
    <property type="evidence" value="ECO:0007669"/>
    <property type="project" value="UniProtKB-UniRule"/>
</dbReference>
<feature type="binding site" evidence="4">
    <location>
        <position position="12"/>
    </location>
    <ligand>
        <name>a divalent metal cation</name>
        <dbReference type="ChEBI" id="CHEBI:60240"/>
    </ligand>
</feature>
<dbReference type="GO" id="GO:0005737">
    <property type="term" value="C:cytoplasm"/>
    <property type="evidence" value="ECO:0007669"/>
    <property type="project" value="UniProtKB-SubCell"/>
</dbReference>
<evidence type="ECO:0000256" key="2">
    <source>
        <dbReference type="ARBA" id="ARBA00022723"/>
    </source>
</evidence>
<dbReference type="PANTHER" id="PTHR30457:SF0">
    <property type="entry name" value="PHOSPHATASE, PUTATIVE (AFU_ORTHOLOGUE AFUA_4G01070)-RELATED"/>
    <property type="match status" value="1"/>
</dbReference>
<dbReference type="GO" id="GO:0000166">
    <property type="term" value="F:nucleotide binding"/>
    <property type="evidence" value="ECO:0007669"/>
    <property type="project" value="UniProtKB-KW"/>
</dbReference>
<dbReference type="OrthoDB" id="26873at2157"/>
<evidence type="ECO:0000313" key="7">
    <source>
        <dbReference type="Proteomes" id="UP000282323"/>
    </source>
</evidence>
<comment type="caution">
    <text evidence="6">The sequence shown here is derived from an EMBL/GenBank/DDBJ whole genome shotgun (WGS) entry which is preliminary data.</text>
</comment>
<dbReference type="Proteomes" id="UP000282323">
    <property type="component" value="Unassembled WGS sequence"/>
</dbReference>
<feature type="binding site" evidence="4">
    <location>
        <position position="91"/>
    </location>
    <ligand>
        <name>a divalent metal cation</name>
        <dbReference type="ChEBI" id="CHEBI:60240"/>
    </ligand>
</feature>
<feature type="domain" description="Survival protein SurE-like phosphatase/nucleotidase" evidence="5">
    <location>
        <begin position="7"/>
        <end position="193"/>
    </location>
</feature>
<proteinExistence type="inferred from homology"/>
<dbReference type="EMBL" id="REGA01000014">
    <property type="protein sequence ID" value="RQG93453.1"/>
    <property type="molecule type" value="Genomic_DNA"/>
</dbReference>
<comment type="function">
    <text evidence="4">Nucleotidase that shows phosphatase activity on nucleoside 5'-monophosphates.</text>
</comment>
<name>A0A3N6LTN3_NATCH</name>
<dbReference type="EC" id="3.1.3.5" evidence="4"/>
<evidence type="ECO:0000256" key="4">
    <source>
        <dbReference type="HAMAP-Rule" id="MF_00060"/>
    </source>
</evidence>
<comment type="catalytic activity">
    <reaction evidence="4">
        <text>a ribonucleoside 5'-phosphate + H2O = a ribonucleoside + phosphate</text>
        <dbReference type="Rhea" id="RHEA:12484"/>
        <dbReference type="ChEBI" id="CHEBI:15377"/>
        <dbReference type="ChEBI" id="CHEBI:18254"/>
        <dbReference type="ChEBI" id="CHEBI:43474"/>
        <dbReference type="ChEBI" id="CHEBI:58043"/>
        <dbReference type="EC" id="3.1.3.5"/>
    </reaction>
</comment>
<gene>
    <name evidence="4 6" type="primary">surE</name>
    <name evidence="6" type="ORF">EA473_15630</name>
</gene>
<accession>A0A3N6LTN3</accession>
<dbReference type="PANTHER" id="PTHR30457">
    <property type="entry name" value="5'-NUCLEOTIDASE SURE"/>
    <property type="match status" value="1"/>
</dbReference>
<keyword evidence="2 4" id="KW-0479">Metal-binding</keyword>
<feature type="binding site" evidence="4">
    <location>
        <position position="13"/>
    </location>
    <ligand>
        <name>a divalent metal cation</name>
        <dbReference type="ChEBI" id="CHEBI:60240"/>
    </ligand>
</feature>
<protein>
    <recommendedName>
        <fullName evidence="4">5'-nucleotidase SurE</fullName>
        <ecNumber evidence="4">3.1.3.5</ecNumber>
    </recommendedName>
    <alternativeName>
        <fullName evidence="4">Nucleoside 5'-monophosphate phosphohydrolase</fullName>
    </alternativeName>
</protein>
<keyword evidence="3 4" id="KW-0378">Hydrolase</keyword>
<dbReference type="SUPFAM" id="SSF64167">
    <property type="entry name" value="SurE-like"/>
    <property type="match status" value="1"/>
</dbReference>
<sequence length="271" mass="28693">MGDALEVLLTNDDGIDATGIRAVHDALTDIADVTVVAPSDDRSACGRSISHEVDVFEHELGYAVAGTPADCVVAGLTELAADPDLVVAGCNRGANLGEYVLGRSGTIGAAVEAAFFEVPAIATSMYVPIDETPLCETELTTDDYSNATRVTTFLVENALEADVFDHAGYLNVNVPIADGSAAPVQITRPSKRYAMDAERIGESIHLNDRIWETMDPAIIPDPEGTDRRAVAEGRISISPLTAPHSTLEHESLERLVTAYAESNAVDVVEAE</sequence>
<comment type="similarity">
    <text evidence="1 4">Belongs to the SurE nucleotidase family.</text>
</comment>
<reference evidence="6 7" key="1">
    <citation type="submission" date="2018-10" db="EMBL/GenBank/DDBJ databases">
        <title>Natrarchaeobius chitinivorans gen. nov., sp. nov., and Natrarchaeobius haloalkaliphilus sp. nov., alkaliphilic, chitin-utilizing haloarchaea from hypersaline alkaline lakes.</title>
        <authorList>
            <person name="Sorokin D.Y."/>
            <person name="Elcheninov A.G."/>
            <person name="Kostrikina N.A."/>
            <person name="Bale N.J."/>
            <person name="Sinninghe Damste J.S."/>
            <person name="Khijniak T.V."/>
            <person name="Kublanov I.V."/>
            <person name="Toshchakov S.V."/>
        </authorList>
    </citation>
    <scope>NUCLEOTIDE SEQUENCE [LARGE SCALE GENOMIC DNA]</scope>
    <source>
        <strain evidence="6 7">AArcht4T</strain>
    </source>
</reference>
<keyword evidence="4" id="KW-0547">Nucleotide-binding</keyword>
<feature type="binding site" evidence="4">
    <location>
        <position position="43"/>
    </location>
    <ligand>
        <name>a divalent metal cation</name>
        <dbReference type="ChEBI" id="CHEBI:60240"/>
    </ligand>
</feature>
<dbReference type="AlphaFoldDB" id="A0A3N6LTN3"/>
<dbReference type="Pfam" id="PF01975">
    <property type="entry name" value="SurE"/>
    <property type="match status" value="1"/>
</dbReference>
<dbReference type="InterPro" id="IPR030048">
    <property type="entry name" value="SurE"/>
</dbReference>
<evidence type="ECO:0000256" key="1">
    <source>
        <dbReference type="ARBA" id="ARBA00011062"/>
    </source>
</evidence>
<dbReference type="NCBIfam" id="TIGR00087">
    <property type="entry name" value="surE"/>
    <property type="match status" value="1"/>
</dbReference>
<keyword evidence="4" id="KW-0963">Cytoplasm</keyword>
<organism evidence="6 7">
    <name type="scientific">Natrarchaeobius chitinivorans</name>
    <dbReference type="NCBI Taxonomy" id="1679083"/>
    <lineage>
        <taxon>Archaea</taxon>
        <taxon>Methanobacteriati</taxon>
        <taxon>Methanobacteriota</taxon>
        <taxon>Stenosarchaea group</taxon>
        <taxon>Halobacteria</taxon>
        <taxon>Halobacteriales</taxon>
        <taxon>Natrialbaceae</taxon>
        <taxon>Natrarchaeobius</taxon>
    </lineage>
</organism>
<comment type="cofactor">
    <cofactor evidence="4">
        <name>a divalent metal cation</name>
        <dbReference type="ChEBI" id="CHEBI:60240"/>
    </cofactor>
    <text evidence="4">Binds 1 divalent metal cation per subunit.</text>
</comment>